<accession>A0A839SMK0</accession>
<keyword evidence="2" id="KW-0479">Metal-binding</keyword>
<reference evidence="6 7" key="1">
    <citation type="submission" date="2020-08" db="EMBL/GenBank/DDBJ databases">
        <title>Genomic Encyclopedia of Type Strains, Phase III (KMG-III): the genomes of soil and plant-associated and newly described type strains.</title>
        <authorList>
            <person name="Whitman W."/>
        </authorList>
    </citation>
    <scope>NUCLEOTIDE SEQUENCE [LARGE SCALE GENOMIC DNA]</scope>
    <source>
        <strain evidence="6 7">CECT 8803</strain>
    </source>
</reference>
<keyword evidence="3" id="KW-0862">Zinc</keyword>
<comment type="similarity">
    <text evidence="1">Belongs to the Gfa family.</text>
</comment>
<feature type="domain" description="CENP-V/GFA" evidence="5">
    <location>
        <begin position="3"/>
        <end position="132"/>
    </location>
</feature>
<dbReference type="Pfam" id="PF04828">
    <property type="entry name" value="GFA"/>
    <property type="match status" value="1"/>
</dbReference>
<evidence type="ECO:0000256" key="4">
    <source>
        <dbReference type="ARBA" id="ARBA00023239"/>
    </source>
</evidence>
<dbReference type="SUPFAM" id="SSF51316">
    <property type="entry name" value="Mss4-like"/>
    <property type="match status" value="1"/>
</dbReference>
<organism evidence="6 7">
    <name type="scientific">Limibacillus halophilus</name>
    <dbReference type="NCBI Taxonomy" id="1579333"/>
    <lineage>
        <taxon>Bacteria</taxon>
        <taxon>Pseudomonadati</taxon>
        <taxon>Pseudomonadota</taxon>
        <taxon>Alphaproteobacteria</taxon>
        <taxon>Rhodospirillales</taxon>
        <taxon>Rhodovibrionaceae</taxon>
        <taxon>Limibacillus</taxon>
    </lineage>
</organism>
<dbReference type="PANTHER" id="PTHR33337">
    <property type="entry name" value="GFA DOMAIN-CONTAINING PROTEIN"/>
    <property type="match status" value="1"/>
</dbReference>
<gene>
    <name evidence="6" type="ORF">FHR98_000392</name>
</gene>
<evidence type="ECO:0000313" key="6">
    <source>
        <dbReference type="EMBL" id="MBB3064127.1"/>
    </source>
</evidence>
<evidence type="ECO:0000259" key="5">
    <source>
        <dbReference type="PROSITE" id="PS51891"/>
    </source>
</evidence>
<comment type="caution">
    <text evidence="6">The sequence shown here is derived from an EMBL/GenBank/DDBJ whole genome shotgun (WGS) entry which is preliminary data.</text>
</comment>
<dbReference type="PROSITE" id="PS51891">
    <property type="entry name" value="CENP_V_GFA"/>
    <property type="match status" value="1"/>
</dbReference>
<evidence type="ECO:0000256" key="2">
    <source>
        <dbReference type="ARBA" id="ARBA00022723"/>
    </source>
</evidence>
<dbReference type="PANTHER" id="PTHR33337:SF40">
    <property type="entry name" value="CENP-V_GFA DOMAIN-CONTAINING PROTEIN-RELATED"/>
    <property type="match status" value="1"/>
</dbReference>
<dbReference type="Gene3D" id="3.90.1590.10">
    <property type="entry name" value="glutathione-dependent formaldehyde- activating enzyme (gfa)"/>
    <property type="match status" value="1"/>
</dbReference>
<dbReference type="RefSeq" id="WP_183414939.1">
    <property type="nucleotide sequence ID" value="NZ_JACHXA010000001.1"/>
</dbReference>
<dbReference type="InterPro" id="IPR011057">
    <property type="entry name" value="Mss4-like_sf"/>
</dbReference>
<dbReference type="GO" id="GO:0016846">
    <property type="term" value="F:carbon-sulfur lyase activity"/>
    <property type="evidence" value="ECO:0007669"/>
    <property type="project" value="InterPro"/>
</dbReference>
<sequence>MLLKGGCLCGDLRYSIETAGGVADYCHCVYCRRASGAPVVAWLQVPPAQFTLLSGNVRHFTAAPGSHRHFCARCGAQVYMSDDEGRSIGIAIAGLDDPEQVSPSAHGFAARKLNWLTLVDDLPRYPGPPPHDE</sequence>
<dbReference type="AlphaFoldDB" id="A0A839SMK0"/>
<dbReference type="InterPro" id="IPR006913">
    <property type="entry name" value="CENP-V/GFA"/>
</dbReference>
<dbReference type="EMBL" id="JACHXA010000001">
    <property type="protein sequence ID" value="MBB3064127.1"/>
    <property type="molecule type" value="Genomic_DNA"/>
</dbReference>
<proteinExistence type="inferred from homology"/>
<evidence type="ECO:0000256" key="1">
    <source>
        <dbReference type="ARBA" id="ARBA00005495"/>
    </source>
</evidence>
<evidence type="ECO:0000313" key="7">
    <source>
        <dbReference type="Proteomes" id="UP000581135"/>
    </source>
</evidence>
<name>A0A839SMK0_9PROT</name>
<keyword evidence="7" id="KW-1185">Reference proteome</keyword>
<keyword evidence="4" id="KW-0456">Lyase</keyword>
<evidence type="ECO:0000256" key="3">
    <source>
        <dbReference type="ARBA" id="ARBA00022833"/>
    </source>
</evidence>
<protein>
    <recommendedName>
        <fullName evidence="5">CENP-V/GFA domain-containing protein</fullName>
    </recommendedName>
</protein>
<dbReference type="Proteomes" id="UP000581135">
    <property type="component" value="Unassembled WGS sequence"/>
</dbReference>
<dbReference type="GO" id="GO:0046872">
    <property type="term" value="F:metal ion binding"/>
    <property type="evidence" value="ECO:0007669"/>
    <property type="project" value="UniProtKB-KW"/>
</dbReference>